<proteinExistence type="predicted"/>
<evidence type="ECO:0000256" key="2">
    <source>
        <dbReference type="ARBA" id="ARBA00022692"/>
    </source>
</evidence>
<dbReference type="InterPro" id="IPR002035">
    <property type="entry name" value="VWF_A"/>
</dbReference>
<accession>A0A5P8E4R9</accession>
<keyword evidence="2 5" id="KW-0812">Transmembrane</keyword>
<gene>
    <name evidence="7" type="ORF">C7Y71_002315</name>
</gene>
<evidence type="ECO:0000313" key="8">
    <source>
        <dbReference type="Proteomes" id="UP000249375"/>
    </source>
</evidence>
<dbReference type="PROSITE" id="PS50234">
    <property type="entry name" value="VWFA"/>
    <property type="match status" value="1"/>
</dbReference>
<dbReference type="EMBL" id="CP033459">
    <property type="protein sequence ID" value="QFQ11952.1"/>
    <property type="molecule type" value="Genomic_DNA"/>
</dbReference>
<dbReference type="SMART" id="SM00327">
    <property type="entry name" value="VWA"/>
    <property type="match status" value="1"/>
</dbReference>
<evidence type="ECO:0000256" key="5">
    <source>
        <dbReference type="SAM" id="Phobius"/>
    </source>
</evidence>
<dbReference type="CDD" id="cd01467">
    <property type="entry name" value="vWA_BatA_type"/>
    <property type="match status" value="1"/>
</dbReference>
<keyword evidence="4 5" id="KW-0472">Membrane</keyword>
<sequence length="331" mass="36952">MTLANPIYLLLLLLLIPMVWWHFSRLRKHEPTIKMATTAPFRKLPVTMKTMLVHLPFFLRMLVFILIVIVLARPQTRNAISKNEQEGIDIMLAMDISVSMLHQDLTPDRITAAKNVATEFISNRPNDNIGLTLFGGEAFTQCPLTTDHAALLSLLVRVNCNLQRQGVIAPGTAIGMGIANAVTHLERSHTKSKVVILLTDGENNTGNISPLTATEMAKNLGIRIYVISVGVPGYENQSNTEPLDNDTTANGVNNTNTLEEIAAQTGGLYYSAQSTDELSEIYKDIDQLEKSKLTTTNYNKRYEAYQLFGLVALIIFTLEMLLRLTWLRRLP</sequence>
<name>A0A5P8E4R9_9BACT</name>
<feature type="transmembrane region" description="Helical" evidence="5">
    <location>
        <begin position="304"/>
        <end position="322"/>
    </location>
</feature>
<dbReference type="PANTHER" id="PTHR22550:SF5">
    <property type="entry name" value="LEUCINE ZIPPER PROTEIN 4"/>
    <property type="match status" value="1"/>
</dbReference>
<evidence type="ECO:0000256" key="1">
    <source>
        <dbReference type="ARBA" id="ARBA00022475"/>
    </source>
</evidence>
<dbReference type="Proteomes" id="UP000249375">
    <property type="component" value="Chromosome"/>
</dbReference>
<dbReference type="Gene3D" id="3.40.50.410">
    <property type="entry name" value="von Willebrand factor, type A domain"/>
    <property type="match status" value="1"/>
</dbReference>
<evidence type="ECO:0000256" key="3">
    <source>
        <dbReference type="ARBA" id="ARBA00022989"/>
    </source>
</evidence>
<dbReference type="Pfam" id="PF00092">
    <property type="entry name" value="VWA"/>
    <property type="match status" value="1"/>
</dbReference>
<dbReference type="InterPro" id="IPR036465">
    <property type="entry name" value="vWFA_dom_sf"/>
</dbReference>
<reference evidence="7 8" key="1">
    <citation type="submission" date="2018-11" db="EMBL/GenBank/DDBJ databases">
        <authorList>
            <person name="Na S.W."/>
            <person name="Baik M."/>
        </authorList>
    </citation>
    <scope>NUCLEOTIDE SEQUENCE [LARGE SCALE GENOMIC DNA]</scope>
    <source>
        <strain evidence="7 8">E39</strain>
    </source>
</reference>
<protein>
    <submittedName>
        <fullName evidence="7">VWA domain-containing protein</fullName>
    </submittedName>
</protein>
<feature type="domain" description="VWFA" evidence="6">
    <location>
        <begin position="89"/>
        <end position="285"/>
    </location>
</feature>
<dbReference type="InterPro" id="IPR050768">
    <property type="entry name" value="UPF0353/GerABKA_families"/>
</dbReference>
<dbReference type="Pfam" id="PF07584">
    <property type="entry name" value="BatA"/>
    <property type="match status" value="1"/>
</dbReference>
<keyword evidence="1" id="KW-1003">Cell membrane</keyword>
<evidence type="ECO:0000259" key="6">
    <source>
        <dbReference type="PROSITE" id="PS50234"/>
    </source>
</evidence>
<dbReference type="AlphaFoldDB" id="A0A5P8E4R9"/>
<evidence type="ECO:0000256" key="4">
    <source>
        <dbReference type="ARBA" id="ARBA00023136"/>
    </source>
</evidence>
<organism evidence="7 8">
    <name type="scientific">Pseudoprevotella muciniphila</name>
    <dbReference type="NCBI Taxonomy" id="2133944"/>
    <lineage>
        <taxon>Bacteria</taxon>
        <taxon>Pseudomonadati</taxon>
        <taxon>Bacteroidota</taxon>
        <taxon>Bacteroidia</taxon>
        <taxon>Bacteroidales</taxon>
        <taxon>Prevotellaceae</taxon>
        <taxon>Pseudoprevotella</taxon>
    </lineage>
</organism>
<dbReference type="KEGG" id="alq:C7Y71_002315"/>
<dbReference type="PANTHER" id="PTHR22550">
    <property type="entry name" value="SPORE GERMINATION PROTEIN"/>
    <property type="match status" value="1"/>
</dbReference>
<dbReference type="RefSeq" id="WP_111898912.1">
    <property type="nucleotide sequence ID" value="NZ_CP033459.1"/>
</dbReference>
<feature type="transmembrane region" description="Helical" evidence="5">
    <location>
        <begin position="6"/>
        <end position="23"/>
    </location>
</feature>
<evidence type="ECO:0000313" key="7">
    <source>
        <dbReference type="EMBL" id="QFQ11952.1"/>
    </source>
</evidence>
<dbReference type="SUPFAM" id="SSF53300">
    <property type="entry name" value="vWA-like"/>
    <property type="match status" value="1"/>
</dbReference>
<dbReference type="InterPro" id="IPR033881">
    <property type="entry name" value="vWA_BatA_type"/>
</dbReference>
<keyword evidence="8" id="KW-1185">Reference proteome</keyword>
<dbReference type="InterPro" id="IPR024163">
    <property type="entry name" value="Aerotolerance_reg_N"/>
</dbReference>
<feature type="transmembrane region" description="Helical" evidence="5">
    <location>
        <begin position="52"/>
        <end position="72"/>
    </location>
</feature>
<dbReference type="OrthoDB" id="6206554at2"/>
<keyword evidence="3 5" id="KW-1133">Transmembrane helix</keyword>